<proteinExistence type="predicted"/>
<dbReference type="InterPro" id="IPR013784">
    <property type="entry name" value="Carb-bd-like_fold"/>
</dbReference>
<keyword evidence="3" id="KW-0677">Repeat</keyword>
<dbReference type="GO" id="GO:0030246">
    <property type="term" value="F:carbohydrate binding"/>
    <property type="evidence" value="ECO:0007669"/>
    <property type="project" value="InterPro"/>
</dbReference>
<evidence type="ECO:0000256" key="3">
    <source>
        <dbReference type="ARBA" id="ARBA00022737"/>
    </source>
</evidence>
<evidence type="ECO:0000256" key="1">
    <source>
        <dbReference type="ARBA" id="ARBA00000548"/>
    </source>
</evidence>
<keyword evidence="5" id="KW-0624">Polysaccharide degradation</keyword>
<organism evidence="8 9">
    <name type="scientific">Agromyces luteolus</name>
    <dbReference type="NCBI Taxonomy" id="88373"/>
    <lineage>
        <taxon>Bacteria</taxon>
        <taxon>Bacillati</taxon>
        <taxon>Actinomycetota</taxon>
        <taxon>Actinomycetes</taxon>
        <taxon>Micrococcales</taxon>
        <taxon>Microbacteriaceae</taxon>
        <taxon>Agromyces</taxon>
    </lineage>
</organism>
<comment type="catalytic activity">
    <reaction evidence="1">
        <text>Endohydrolysis of (1-&gt;4)-alpha-D-glucosidic linkages in polysaccharides containing three or more (1-&gt;4)-alpha-linked D-glucose units.</text>
        <dbReference type="EC" id="3.2.1.1"/>
    </reaction>
</comment>
<keyword evidence="5" id="KW-0119">Carbohydrate metabolism</keyword>
<dbReference type="InterPro" id="IPR036116">
    <property type="entry name" value="FN3_sf"/>
</dbReference>
<dbReference type="Gene3D" id="2.60.40.10">
    <property type="entry name" value="Immunoglobulins"/>
    <property type="match status" value="4"/>
</dbReference>
<dbReference type="Pfam" id="PF00041">
    <property type="entry name" value="fn3"/>
    <property type="match status" value="2"/>
</dbReference>
<dbReference type="SUPFAM" id="SSF49265">
    <property type="entry name" value="Fibronectin type III"/>
    <property type="match status" value="1"/>
</dbReference>
<feature type="domain" description="Fibronectin type-III" evidence="7">
    <location>
        <begin position="1177"/>
        <end position="1269"/>
    </location>
</feature>
<dbReference type="InterPro" id="IPR007253">
    <property type="entry name" value="Cell_wall-bd_2"/>
</dbReference>
<dbReference type="SUPFAM" id="SSF49452">
    <property type="entry name" value="Starch-binding domain-like"/>
    <property type="match status" value="2"/>
</dbReference>
<protein>
    <recommendedName>
        <fullName evidence="2">alpha-amylase</fullName>
        <ecNumber evidence="2">3.2.1.1</ecNumber>
    </recommendedName>
    <alternativeName>
        <fullName evidence="6">1,4-alpha-D-glucan glucanohydrolase</fullName>
    </alternativeName>
</protein>
<dbReference type="PANTHER" id="PTHR13817">
    <property type="entry name" value="TITIN"/>
    <property type="match status" value="1"/>
</dbReference>
<dbReference type="EC" id="3.2.1.1" evidence="2"/>
<dbReference type="InterPro" id="IPR013783">
    <property type="entry name" value="Ig-like_fold"/>
</dbReference>
<dbReference type="GO" id="GO:0000272">
    <property type="term" value="P:polysaccharide catabolic process"/>
    <property type="evidence" value="ECO:0007669"/>
    <property type="project" value="UniProtKB-KW"/>
</dbReference>
<dbReference type="InterPro" id="IPR036179">
    <property type="entry name" value="Ig-like_dom_sf"/>
</dbReference>
<dbReference type="SUPFAM" id="SSF49373">
    <property type="entry name" value="Invasin/intimin cell-adhesion fragments"/>
    <property type="match status" value="1"/>
</dbReference>
<dbReference type="PROSITE" id="PS50853">
    <property type="entry name" value="FN3"/>
    <property type="match status" value="2"/>
</dbReference>
<dbReference type="CDD" id="cd00063">
    <property type="entry name" value="FN3"/>
    <property type="match status" value="2"/>
</dbReference>
<dbReference type="Pfam" id="PF04122">
    <property type="entry name" value="CW_binding_2"/>
    <property type="match status" value="1"/>
</dbReference>
<name>A0A7C9LG27_9MICO</name>
<evidence type="ECO:0000313" key="9">
    <source>
        <dbReference type="Proteomes" id="UP000480122"/>
    </source>
</evidence>
<comment type="caution">
    <text evidence="8">The sequence shown here is derived from an EMBL/GenBank/DDBJ whole genome shotgun (WGS) entry which is preliminary data.</text>
</comment>
<evidence type="ECO:0000256" key="2">
    <source>
        <dbReference type="ARBA" id="ARBA00012595"/>
    </source>
</evidence>
<keyword evidence="9" id="KW-1185">Reference proteome</keyword>
<dbReference type="InterPro" id="IPR050964">
    <property type="entry name" value="Striated_Muscle_Regulatory"/>
</dbReference>
<evidence type="ECO:0000256" key="5">
    <source>
        <dbReference type="ARBA" id="ARBA00023326"/>
    </source>
</evidence>
<dbReference type="Proteomes" id="UP000480122">
    <property type="component" value="Unassembled WGS sequence"/>
</dbReference>
<sequence>MVDRRGIRSAKGRAGLPPRSGVRSALALLIGAALTLTSAPVAFADSRAGASGRDTTTSVMASAAVAEPAVDMTGVQVGTMPTSRADAAATAPATVTLSGTIVDLSGEPVPGVEVHAGYTYHELPIATSVTASDGSFTMPVTTEWEFPFQVGDADALGLVGGFLAVDGTLIDGYETMRRFEAVPGYVDLGDIQLRQGHEVGGTVTVAGLPTGATTEARLLFSPGGADYTYREELIRIGNGANPWSIVLPDGEFGIRLSASSHAIFTYPSSGEGPVEVDGAAVSDVDFTVEMSGRTITGTVVDVDGLTVGGAHVSLAPVDFDGQHHWTTTADDGTYALGGVRPDTYRLSFSFQNGPTTYWDGAASYEEADPIVILDSTPNLTGYDAVVYRGASVTGTSTGPDGTPRSGDVVTAYRNGTMQSTAYTLSDGTFTFTGLPAGDYSFTMEQGGWGGLLQYFDGATTAEEATVVPLAEGVDVDGVDFVSRKGASIAGIVALGDGTPVEGAVVRAFAANDQDSPIAEAKTDASGAYEIDELNANNYALAVSGGTPLIVSRWFGGTGARSDATAISLGAEDSAAADFEVDLGATIRGTVILPEGESYASLLAWETTSSADSLWIGLSSDEPGAEIEWALPGLPAGMWRVSASSGNAWVETADIPLAAGDEVAGIVIDLSGPAQLSGDVTLKGEPDVSLAGRVTLLDAAEESVAEDWIDSGRYSFSKVAPGVYTMVVQAEDWNGGVTRIAQTEVEIPSEGSPPVGLDVEVEPGIPVGGRVFDAATGSPVSGANLDWNRETGIGWLWSHGWGYGATTGEFELTVDDPGIVELSASAEFQDYSGTSIDVDVPEPGVEGLEIGLTKGASVSGRVVSDNNGVPLSNVSVELVDEDGSWRYSGYTDSDGRYTVHGVLAGTYRVEFTNYSGLYVSEWFDDQPSSETAAEITVGSEPLSGIDAALSLGSVITGTVTGPEGAPIPWAEVGLAVPPTPVEAFFGFVAEVFGAEPTIGRLLDVTATTDENGAFRFPAVPAGQYAIYVRESGHRTTWYDGKSTLDTADLVTTSTGGVATVPLTAELLGEGETSLAPEQTLTSEFAVTLHPDDTSAAEGEWVELRAAASGSPVPSIEWERRAPGGEWESLGLGDVYLGFAAELALDGYEYRAVFTQGGATLTSDAATLTVRAAPTVPDAPAAPTVGDITSSGATISWMSPPDNGAAISGYSVRLFDAGSDVPIRTLELGATTQQVIGGLVAATDYDVEVTARNAVGSSDASARTAFTTADAPPLPDEPGPPTGVVAVAGDRAAEVSWAAPADDGGSPITGYTVTASPGGVTATAGAGATSVMVGGLVNGTAYTFVVKATNAVGDSSASAPSAPVTPEGATEPVDPVVERLWGATRFETAANISAANFEPGVSVVYVASGLGFPDALAGAPVAGANDAPVL</sequence>
<dbReference type="SUPFAM" id="SSF48726">
    <property type="entry name" value="Immunoglobulin"/>
    <property type="match status" value="1"/>
</dbReference>
<gene>
    <name evidence="8" type="ORF">GLX25_03555</name>
</gene>
<accession>A0A7C9LG27</accession>
<dbReference type="EMBL" id="WODA01000005">
    <property type="protein sequence ID" value="MUN06194.1"/>
    <property type="molecule type" value="Genomic_DNA"/>
</dbReference>
<dbReference type="GO" id="GO:0004556">
    <property type="term" value="F:alpha-amylase activity"/>
    <property type="evidence" value="ECO:0007669"/>
    <property type="project" value="UniProtKB-EC"/>
</dbReference>
<dbReference type="InterPro" id="IPR003961">
    <property type="entry name" value="FN3_dom"/>
</dbReference>
<evidence type="ECO:0000313" key="8">
    <source>
        <dbReference type="EMBL" id="MUN06194.1"/>
    </source>
</evidence>
<dbReference type="InterPro" id="IPR008964">
    <property type="entry name" value="Invasin/intimin_cell_adhesion"/>
</dbReference>
<dbReference type="Gene3D" id="2.60.40.1120">
    <property type="entry name" value="Carboxypeptidase-like, regulatory domain"/>
    <property type="match status" value="3"/>
</dbReference>
<dbReference type="Pfam" id="PF13620">
    <property type="entry name" value="CarboxypepD_reg"/>
    <property type="match status" value="3"/>
</dbReference>
<reference evidence="8 9" key="1">
    <citation type="submission" date="2019-11" db="EMBL/GenBank/DDBJ databases">
        <title>Agromyces kandeliae sp. nov., isolated from mangrove soil.</title>
        <authorList>
            <person name="Wang R."/>
        </authorList>
    </citation>
    <scope>NUCLEOTIDE SEQUENCE [LARGE SCALE GENOMIC DNA]</scope>
    <source>
        <strain evidence="8 9">JCM 11431</strain>
    </source>
</reference>
<keyword evidence="4" id="KW-0326">Glycosidase</keyword>
<keyword evidence="4" id="KW-0378">Hydrolase</keyword>
<dbReference type="SMART" id="SM00060">
    <property type="entry name" value="FN3"/>
    <property type="match status" value="2"/>
</dbReference>
<evidence type="ECO:0000256" key="4">
    <source>
        <dbReference type="ARBA" id="ARBA00023295"/>
    </source>
</evidence>
<evidence type="ECO:0000256" key="6">
    <source>
        <dbReference type="ARBA" id="ARBA00030238"/>
    </source>
</evidence>
<dbReference type="PANTHER" id="PTHR13817:SF166">
    <property type="entry name" value="NEURONAL IGCAM-RELATED"/>
    <property type="match status" value="1"/>
</dbReference>
<evidence type="ECO:0000259" key="7">
    <source>
        <dbReference type="PROSITE" id="PS50853"/>
    </source>
</evidence>
<feature type="non-terminal residue" evidence="8">
    <location>
        <position position="1428"/>
    </location>
</feature>
<feature type="domain" description="Fibronectin type-III" evidence="7">
    <location>
        <begin position="1275"/>
        <end position="1366"/>
    </location>
</feature>
<dbReference type="SUPFAM" id="SSF49478">
    <property type="entry name" value="Cna protein B-type domain"/>
    <property type="match status" value="3"/>
</dbReference>